<evidence type="ECO:0000313" key="7">
    <source>
        <dbReference type="Proteomes" id="UP000327044"/>
    </source>
</evidence>
<dbReference type="SUPFAM" id="SSF103473">
    <property type="entry name" value="MFS general substrate transporter"/>
    <property type="match status" value="1"/>
</dbReference>
<feature type="transmembrane region" description="Helical" evidence="5">
    <location>
        <begin position="362"/>
        <end position="381"/>
    </location>
</feature>
<dbReference type="PANTHER" id="PTHR11662">
    <property type="entry name" value="SOLUTE CARRIER FAMILY 17"/>
    <property type="match status" value="1"/>
</dbReference>
<dbReference type="PANTHER" id="PTHR11662:SF415">
    <property type="entry name" value="AT30085P-RELATED"/>
    <property type="match status" value="1"/>
</dbReference>
<dbReference type="InParanoid" id="A0A5N4A877"/>
<evidence type="ECO:0000313" key="6">
    <source>
        <dbReference type="EMBL" id="KAB0793512.1"/>
    </source>
</evidence>
<keyword evidence="4 5" id="KW-0472">Membrane</keyword>
<feature type="transmembrane region" description="Helical" evidence="5">
    <location>
        <begin position="393"/>
        <end position="415"/>
    </location>
</feature>
<keyword evidence="3 5" id="KW-1133">Transmembrane helix</keyword>
<dbReference type="Gene3D" id="1.20.1250.20">
    <property type="entry name" value="MFS general substrate transporter like domains"/>
    <property type="match status" value="2"/>
</dbReference>
<feature type="transmembrane region" description="Helical" evidence="5">
    <location>
        <begin position="171"/>
        <end position="190"/>
    </location>
</feature>
<dbReference type="InterPro" id="IPR036259">
    <property type="entry name" value="MFS_trans_sf"/>
</dbReference>
<name>A0A5N4A877_PHOPY</name>
<sequence>MSLNCCRRLTSMLSIQQRNILLVMVFTGIINSYILRSCVHLALTEMVVKQETSGGRDCTSSKSIDINPNGPRFEWTQRHQAAILVSFLIGYVLSHTTGHILLDKFEGHYILALGVLTSAAMTAIIPQVIIYSNWYVFCGIRLIVGMAQGPLFAGVAHIFSKWIPKQEHRKASLLAYLGPHIGNIVAYIGTGILMSSTTCWEVVYYVWGGLATFWFLLFAILCRSNPANHPLITPEEKLLLVNQTESRPRLKVSRKKMLCDWKTLGIISGWIGHSLVYFFVNISLPKYLKEVIKVNVLENGIMNSVFYACAMISIFISISAGEKSMPRDDSALNTRRCLLIFGNLAPCVCLLLAGYLECDRYKVGFLIALSGLVMGPSYFAVRSSIYDLTHNFGAAATVLVNGFGTLSYIPVPNAIAYIASTNSRQEWLIISLTLFGVTGLTTMISVWKSTRQRADWD</sequence>
<reference evidence="6 7" key="1">
    <citation type="journal article" date="2018" name="Elife">
        <title>Firefly genomes illuminate parallel origins of bioluminescence in beetles.</title>
        <authorList>
            <person name="Fallon T.R."/>
            <person name="Lower S.E."/>
            <person name="Chang C.H."/>
            <person name="Bessho-Uehara M."/>
            <person name="Martin G.J."/>
            <person name="Bewick A.J."/>
            <person name="Behringer M."/>
            <person name="Debat H.J."/>
            <person name="Wong I."/>
            <person name="Day J.C."/>
            <person name="Suvorov A."/>
            <person name="Silva C.J."/>
            <person name="Stanger-Hall K.F."/>
            <person name="Hall D.W."/>
            <person name="Schmitz R.J."/>
            <person name="Nelson D.R."/>
            <person name="Lewis S.M."/>
            <person name="Shigenobu S."/>
            <person name="Bybee S.M."/>
            <person name="Larracuente A.M."/>
            <person name="Oba Y."/>
            <person name="Weng J.K."/>
        </authorList>
    </citation>
    <scope>NUCLEOTIDE SEQUENCE [LARGE SCALE GENOMIC DNA]</scope>
    <source>
        <strain evidence="6">1611_PpyrPB1</strain>
        <tissue evidence="6">Whole body</tissue>
    </source>
</reference>
<feature type="transmembrane region" description="Helical" evidence="5">
    <location>
        <begin position="202"/>
        <end position="222"/>
    </location>
</feature>
<feature type="transmembrane region" description="Helical" evidence="5">
    <location>
        <begin position="81"/>
        <end position="102"/>
    </location>
</feature>
<feature type="transmembrane region" description="Helical" evidence="5">
    <location>
        <begin position="109"/>
        <end position="128"/>
    </location>
</feature>
<gene>
    <name evidence="6" type="ORF">PPYR_13132</name>
</gene>
<feature type="transmembrane region" description="Helical" evidence="5">
    <location>
        <begin position="427"/>
        <end position="447"/>
    </location>
</feature>
<dbReference type="AlphaFoldDB" id="A0A5N4A877"/>
<feature type="transmembrane region" description="Helical" evidence="5">
    <location>
        <begin position="261"/>
        <end position="280"/>
    </location>
</feature>
<feature type="transmembrane region" description="Helical" evidence="5">
    <location>
        <begin position="20"/>
        <end position="43"/>
    </location>
</feature>
<dbReference type="GO" id="GO:0006820">
    <property type="term" value="P:monoatomic anion transport"/>
    <property type="evidence" value="ECO:0007669"/>
    <property type="project" value="TreeGrafter"/>
</dbReference>
<feature type="transmembrane region" description="Helical" evidence="5">
    <location>
        <begin position="338"/>
        <end position="356"/>
    </location>
</feature>
<dbReference type="InterPro" id="IPR011701">
    <property type="entry name" value="MFS"/>
</dbReference>
<evidence type="ECO:0008006" key="8">
    <source>
        <dbReference type="Google" id="ProtNLM"/>
    </source>
</evidence>
<dbReference type="GO" id="GO:0022857">
    <property type="term" value="F:transmembrane transporter activity"/>
    <property type="evidence" value="ECO:0007669"/>
    <property type="project" value="InterPro"/>
</dbReference>
<dbReference type="InterPro" id="IPR050382">
    <property type="entry name" value="MFS_Na/Anion_cotransporter"/>
</dbReference>
<evidence type="ECO:0000256" key="2">
    <source>
        <dbReference type="ARBA" id="ARBA00022692"/>
    </source>
</evidence>
<dbReference type="Pfam" id="PF07690">
    <property type="entry name" value="MFS_1"/>
    <property type="match status" value="1"/>
</dbReference>
<proteinExistence type="predicted"/>
<evidence type="ECO:0000256" key="4">
    <source>
        <dbReference type="ARBA" id="ARBA00023136"/>
    </source>
</evidence>
<evidence type="ECO:0000256" key="3">
    <source>
        <dbReference type="ARBA" id="ARBA00022989"/>
    </source>
</evidence>
<accession>A0A5N4A877</accession>
<protein>
    <recommendedName>
        <fullName evidence="8">Major facilitator superfamily (MFS) profile domain-containing protein</fullName>
    </recommendedName>
</protein>
<comment type="subcellular location">
    <subcellularLocation>
        <location evidence="1">Membrane</location>
        <topology evidence="1">Multi-pass membrane protein</topology>
    </subcellularLocation>
</comment>
<keyword evidence="7" id="KW-1185">Reference proteome</keyword>
<comment type="caution">
    <text evidence="6">The sequence shown here is derived from an EMBL/GenBank/DDBJ whole genome shotgun (WGS) entry which is preliminary data.</text>
</comment>
<dbReference type="Proteomes" id="UP000327044">
    <property type="component" value="Unassembled WGS sequence"/>
</dbReference>
<evidence type="ECO:0000256" key="1">
    <source>
        <dbReference type="ARBA" id="ARBA00004141"/>
    </source>
</evidence>
<feature type="transmembrane region" description="Helical" evidence="5">
    <location>
        <begin position="134"/>
        <end position="159"/>
    </location>
</feature>
<feature type="transmembrane region" description="Helical" evidence="5">
    <location>
        <begin position="300"/>
        <end position="318"/>
    </location>
</feature>
<dbReference type="EMBL" id="VVIM01000009">
    <property type="protein sequence ID" value="KAB0793512.1"/>
    <property type="molecule type" value="Genomic_DNA"/>
</dbReference>
<keyword evidence="2 5" id="KW-0812">Transmembrane</keyword>
<organism evidence="6 7">
    <name type="scientific">Photinus pyralis</name>
    <name type="common">Common eastern firefly</name>
    <name type="synonym">Lampyris pyralis</name>
    <dbReference type="NCBI Taxonomy" id="7054"/>
    <lineage>
        <taxon>Eukaryota</taxon>
        <taxon>Metazoa</taxon>
        <taxon>Ecdysozoa</taxon>
        <taxon>Arthropoda</taxon>
        <taxon>Hexapoda</taxon>
        <taxon>Insecta</taxon>
        <taxon>Pterygota</taxon>
        <taxon>Neoptera</taxon>
        <taxon>Endopterygota</taxon>
        <taxon>Coleoptera</taxon>
        <taxon>Polyphaga</taxon>
        <taxon>Elateriformia</taxon>
        <taxon>Elateroidea</taxon>
        <taxon>Lampyridae</taxon>
        <taxon>Lampyrinae</taxon>
        <taxon>Photinus</taxon>
    </lineage>
</organism>
<evidence type="ECO:0000256" key="5">
    <source>
        <dbReference type="SAM" id="Phobius"/>
    </source>
</evidence>
<dbReference type="GO" id="GO:0016020">
    <property type="term" value="C:membrane"/>
    <property type="evidence" value="ECO:0007669"/>
    <property type="project" value="UniProtKB-SubCell"/>
</dbReference>